<dbReference type="Proteomes" id="UP000682733">
    <property type="component" value="Unassembled WGS sequence"/>
</dbReference>
<keyword evidence="1" id="KW-0472">Membrane</keyword>
<keyword evidence="1" id="KW-1133">Transmembrane helix</keyword>
<dbReference type="Proteomes" id="UP000677228">
    <property type="component" value="Unassembled WGS sequence"/>
</dbReference>
<sequence length="177" mass="20596">MGFFWDLRIRPKREPLETLRGAGIRVLISITVYAFGYTITTPTSICYLSIFLKSINIAIMQPYPHPARRILSILQLIYEEIINVLNNLTVLIKKLAEIEQIRLTPIISITNECLEMLEKSRKTLSSIKTFPRFRNLFSKDKFQKKMRNVYADAIATPNNFVYLTGLTPTTFEEVYRQ</sequence>
<dbReference type="AlphaFoldDB" id="A0A8S2FQ95"/>
<protein>
    <submittedName>
        <fullName evidence="2">Uncharacterized protein</fullName>
    </submittedName>
</protein>
<evidence type="ECO:0000313" key="3">
    <source>
        <dbReference type="EMBL" id="CAF4320335.1"/>
    </source>
</evidence>
<evidence type="ECO:0000256" key="1">
    <source>
        <dbReference type="SAM" id="Phobius"/>
    </source>
</evidence>
<dbReference type="EMBL" id="CAJOBA010060016">
    <property type="protein sequence ID" value="CAF4320335.1"/>
    <property type="molecule type" value="Genomic_DNA"/>
</dbReference>
<feature type="non-terminal residue" evidence="2">
    <location>
        <position position="1"/>
    </location>
</feature>
<organism evidence="2 4">
    <name type="scientific">Didymodactylos carnosus</name>
    <dbReference type="NCBI Taxonomy" id="1234261"/>
    <lineage>
        <taxon>Eukaryota</taxon>
        <taxon>Metazoa</taxon>
        <taxon>Spiralia</taxon>
        <taxon>Gnathifera</taxon>
        <taxon>Rotifera</taxon>
        <taxon>Eurotatoria</taxon>
        <taxon>Bdelloidea</taxon>
        <taxon>Philodinida</taxon>
        <taxon>Philodinidae</taxon>
        <taxon>Didymodactylos</taxon>
    </lineage>
</organism>
<evidence type="ECO:0000313" key="2">
    <source>
        <dbReference type="EMBL" id="CAF1533013.1"/>
    </source>
</evidence>
<feature type="transmembrane region" description="Helical" evidence="1">
    <location>
        <begin position="21"/>
        <end position="39"/>
    </location>
</feature>
<name>A0A8S2FQ95_9BILA</name>
<comment type="caution">
    <text evidence="2">The sequence shown here is derived from an EMBL/GenBank/DDBJ whole genome shotgun (WGS) entry which is preliminary data.</text>
</comment>
<gene>
    <name evidence="2" type="ORF">OVA965_LOCUS38355</name>
    <name evidence="3" type="ORF">TMI583_LOCUS39536</name>
</gene>
<evidence type="ECO:0000313" key="4">
    <source>
        <dbReference type="Proteomes" id="UP000677228"/>
    </source>
</evidence>
<reference evidence="2" key="1">
    <citation type="submission" date="2021-02" db="EMBL/GenBank/DDBJ databases">
        <authorList>
            <person name="Nowell W R."/>
        </authorList>
    </citation>
    <scope>NUCLEOTIDE SEQUENCE</scope>
</reference>
<proteinExistence type="predicted"/>
<dbReference type="EMBL" id="CAJNOK010037755">
    <property type="protein sequence ID" value="CAF1533013.1"/>
    <property type="molecule type" value="Genomic_DNA"/>
</dbReference>
<accession>A0A8S2FQ95</accession>
<keyword evidence="1" id="KW-0812">Transmembrane</keyword>